<dbReference type="PANTHER" id="PTHR30189:SF1">
    <property type="entry name" value="LPS-ASSEMBLY PROTEIN LPTD"/>
    <property type="match status" value="1"/>
</dbReference>
<dbReference type="GO" id="GO:1990351">
    <property type="term" value="C:transporter complex"/>
    <property type="evidence" value="ECO:0007669"/>
    <property type="project" value="TreeGrafter"/>
</dbReference>
<dbReference type="InterPro" id="IPR020889">
    <property type="entry name" value="LipoPS_assembly_LptD"/>
</dbReference>
<accession>A0A4R3NNL7</accession>
<protein>
    <recommendedName>
        <fullName evidence="1">LPS-assembly protein LptD</fullName>
    </recommendedName>
</protein>
<keyword evidence="1" id="KW-0998">Cell outer membrane</keyword>
<dbReference type="GO" id="GO:0009279">
    <property type="term" value="C:cell outer membrane"/>
    <property type="evidence" value="ECO:0007669"/>
    <property type="project" value="UniProtKB-SubCell"/>
</dbReference>
<organism evidence="3 4">
    <name type="scientific">Martelella mediterranea</name>
    <dbReference type="NCBI Taxonomy" id="293089"/>
    <lineage>
        <taxon>Bacteria</taxon>
        <taxon>Pseudomonadati</taxon>
        <taxon>Pseudomonadota</taxon>
        <taxon>Alphaproteobacteria</taxon>
        <taxon>Hyphomicrobiales</taxon>
        <taxon>Aurantimonadaceae</taxon>
        <taxon>Martelella</taxon>
    </lineage>
</organism>
<dbReference type="InterPro" id="IPR007543">
    <property type="entry name" value="LptD_C"/>
</dbReference>
<comment type="caution">
    <text evidence="1">Lacks conserved residue(s) required for the propagation of feature annotation.</text>
</comment>
<evidence type="ECO:0000313" key="3">
    <source>
        <dbReference type="EMBL" id="TCT36421.1"/>
    </source>
</evidence>
<keyword evidence="1" id="KW-0732">Signal</keyword>
<evidence type="ECO:0000313" key="4">
    <source>
        <dbReference type="Proteomes" id="UP000295097"/>
    </source>
</evidence>
<proteinExistence type="inferred from homology"/>
<dbReference type="AlphaFoldDB" id="A0A4R3NNL7"/>
<sequence length="786" mass="86327" precursor="true">MARRILSKPHLAGLFLLASVASVAITASYSPSSAQSAAPVSDSLPQGEAEGKMLLSANELVYNHDTQKVFALGGVQIFYDGYRMVADKVEYDQKAGRLMAFGGIEVIDPDGNRMRGEQLDVTDDFANGFVDAISVRTPDDLSIAGERAQRVDGNKMIVEKGVYTACLPCSETPKRPPFWQIRAERVIQNGETHTIRLESPRFQLLGQTIAFLPSIEVPDQTIKRKRGFLFPSMSMAENLGFGLSVPYYLPISPSSDVTFTGTGYTQQGFLLDVEYRKRYRNGEHILRLAGIDQMKPDNFRADTSDAEANGRGMIASTGQFRINPRWVFGWDVMAQTDSNFSKTYSIAGHSDDTFNNQIYLEGLGKRSSFSAKANYFDVQDADTQNASEKKQAIVAPVIDYNYIAPEPVKGGQLTVTNNLTNIIRRKSDVDPTSVNDRFLGLEGSSTRLTSELSWKRTFTTSGGLQLTPLLAARADGYLLDVDAPNQIDPSSYHYDGNFVDQSTAARGMVTAGLEVRYPWIATNGFSSHVFEPIAQVFVRPDEPHAGGLPNEDAQSFVFDTSNLFERDKFSGFDRVEGGTRANLGFRYTGDFDSGIQVEGVFGQSFQLAGENSFAQPDLVGVGIDSGLESSRSDYVGSAAVRLPDYGLTLSGGARFDEENLALNRTSAAIDFTSLHFDTGLDYNSVDAQPGYAYEEDNRELKSTSTIKFNQNWSVSGSATWDMTDKQITRSWVGLTYEDICTAFSLVYKQRFEDGGQSAVNWSIGGRLTFRTLGDIAVGSLDGDTFN</sequence>
<name>A0A4R3NNL7_9HYPH</name>
<dbReference type="GO" id="GO:0043165">
    <property type="term" value="P:Gram-negative-bacterium-type cell outer membrane assembly"/>
    <property type="evidence" value="ECO:0007669"/>
    <property type="project" value="UniProtKB-UniRule"/>
</dbReference>
<comment type="subunit">
    <text evidence="1">Component of the lipopolysaccharide transport and assembly complex.</text>
</comment>
<feature type="signal peptide" evidence="1">
    <location>
        <begin position="1"/>
        <end position="23"/>
    </location>
</feature>
<comment type="similarity">
    <text evidence="1">Belongs to the LptD family.</text>
</comment>
<dbReference type="Proteomes" id="UP000295097">
    <property type="component" value="Unassembled WGS sequence"/>
</dbReference>
<dbReference type="HAMAP" id="MF_01411">
    <property type="entry name" value="LPS_assembly_LptD"/>
    <property type="match status" value="1"/>
</dbReference>
<evidence type="ECO:0000259" key="2">
    <source>
        <dbReference type="Pfam" id="PF04453"/>
    </source>
</evidence>
<keyword evidence="4" id="KW-1185">Reference proteome</keyword>
<keyword evidence="1" id="KW-0472">Membrane</keyword>
<comment type="caution">
    <text evidence="3">The sequence shown here is derived from an EMBL/GenBank/DDBJ whole genome shotgun (WGS) entry which is preliminary data.</text>
</comment>
<gene>
    <name evidence="1" type="primary">lptD</name>
    <name evidence="3" type="ORF">EDC90_102122</name>
</gene>
<reference evidence="3 4" key="1">
    <citation type="submission" date="2019-03" db="EMBL/GenBank/DDBJ databases">
        <title>Freshwater and sediment microbial communities from various areas in North America, analyzing microbe dynamics in response to fracking.</title>
        <authorList>
            <person name="Lamendella R."/>
        </authorList>
    </citation>
    <scope>NUCLEOTIDE SEQUENCE [LARGE SCALE GENOMIC DNA]</scope>
    <source>
        <strain evidence="3 4">175.2</strain>
    </source>
</reference>
<dbReference type="GO" id="GO:0015920">
    <property type="term" value="P:lipopolysaccharide transport"/>
    <property type="evidence" value="ECO:0007669"/>
    <property type="project" value="InterPro"/>
</dbReference>
<dbReference type="PANTHER" id="PTHR30189">
    <property type="entry name" value="LPS-ASSEMBLY PROTEIN"/>
    <property type="match status" value="1"/>
</dbReference>
<evidence type="ECO:0000256" key="1">
    <source>
        <dbReference type="HAMAP-Rule" id="MF_01411"/>
    </source>
</evidence>
<dbReference type="EMBL" id="SMAR01000021">
    <property type="protein sequence ID" value="TCT36421.1"/>
    <property type="molecule type" value="Genomic_DNA"/>
</dbReference>
<dbReference type="InterPro" id="IPR050218">
    <property type="entry name" value="LptD"/>
</dbReference>
<feature type="chain" id="PRO_5021051366" description="LPS-assembly protein LptD" evidence="1">
    <location>
        <begin position="24"/>
        <end position="786"/>
    </location>
</feature>
<comment type="function">
    <text evidence="1">Involved in the assembly of lipopolysaccharide (LPS) at the surface of the outer membrane.</text>
</comment>
<feature type="domain" description="LptD C-terminal" evidence="2">
    <location>
        <begin position="311"/>
        <end position="698"/>
    </location>
</feature>
<dbReference type="Pfam" id="PF04453">
    <property type="entry name" value="LptD"/>
    <property type="match status" value="1"/>
</dbReference>
<comment type="subcellular location">
    <subcellularLocation>
        <location evidence="1">Cell outer membrane</location>
    </subcellularLocation>
</comment>